<dbReference type="GO" id="GO:0030428">
    <property type="term" value="C:cell septum"/>
    <property type="evidence" value="ECO:0007669"/>
    <property type="project" value="UniProtKB-SubCell"/>
</dbReference>
<comment type="subcellular location">
    <subcellularLocation>
        <location evidence="1">Cell septum</location>
    </subcellularLocation>
</comment>
<keyword evidence="4" id="KW-0749">Sporulation</keyword>
<reference evidence="7 8" key="1">
    <citation type="submission" date="2016-10" db="EMBL/GenBank/DDBJ databases">
        <authorList>
            <person name="de Groot N.N."/>
        </authorList>
    </citation>
    <scope>NUCLEOTIDE SEQUENCE [LARGE SCALE GENOMIC DNA]</scope>
    <source>
        <strain evidence="7 8">OK461</strain>
    </source>
</reference>
<evidence type="ECO:0000256" key="4">
    <source>
        <dbReference type="ARBA" id="ARBA00022969"/>
    </source>
</evidence>
<proteinExistence type="inferred from homology"/>
<name>A0A1I2KXZ9_9ACTN</name>
<dbReference type="EMBL" id="FONR01000011">
    <property type="protein sequence ID" value="SFF71443.1"/>
    <property type="molecule type" value="Genomic_DNA"/>
</dbReference>
<dbReference type="InterPro" id="IPR038658">
    <property type="entry name" value="SsgB_sf"/>
</dbReference>
<dbReference type="OrthoDB" id="3853096at2"/>
<evidence type="ECO:0000256" key="2">
    <source>
        <dbReference type="ARBA" id="ARBA00009323"/>
    </source>
</evidence>
<dbReference type="Gene3D" id="2.30.31.20">
    <property type="entry name" value="Sporulation-specific cell division protein SsgB"/>
    <property type="match status" value="1"/>
</dbReference>
<dbReference type="InterPro" id="IPR006776">
    <property type="entry name" value="SsgB"/>
</dbReference>
<protein>
    <submittedName>
        <fullName evidence="7">Streptomyces sporulation and cell division protein, SsgA</fullName>
    </submittedName>
</protein>
<evidence type="ECO:0000256" key="1">
    <source>
        <dbReference type="ARBA" id="ARBA00004431"/>
    </source>
</evidence>
<sequence length="140" mass="15281">MRSVRTVAHELPVRLVLSHDLSVSIRAALQYDADDPYAVRAVFHTLNQSGTVEWFLSRDMLAQALSEHTGHGDVHMWPTSDSGRDAVCMVLRSPAGSALLEFPAQGVDSFLREAWSAVPPGAESSRLDLDAELAQLLAEN</sequence>
<gene>
    <name evidence="7" type="ORF">SAMN02787118_11137</name>
</gene>
<evidence type="ECO:0000256" key="5">
    <source>
        <dbReference type="ARBA" id="ARBA00023210"/>
    </source>
</evidence>
<dbReference type="Proteomes" id="UP000181942">
    <property type="component" value="Unassembled WGS sequence"/>
</dbReference>
<evidence type="ECO:0000256" key="3">
    <source>
        <dbReference type="ARBA" id="ARBA00022618"/>
    </source>
</evidence>
<dbReference type="AlphaFoldDB" id="A0A1I2KXZ9"/>
<dbReference type="GO" id="GO:0030435">
    <property type="term" value="P:sporulation resulting in formation of a cellular spore"/>
    <property type="evidence" value="ECO:0007669"/>
    <property type="project" value="UniProtKB-KW"/>
</dbReference>
<accession>A0A1I2KXZ9</accession>
<evidence type="ECO:0000313" key="8">
    <source>
        <dbReference type="Proteomes" id="UP000181942"/>
    </source>
</evidence>
<organism evidence="7 8">
    <name type="scientific">Streptomyces mirabilis</name>
    <dbReference type="NCBI Taxonomy" id="68239"/>
    <lineage>
        <taxon>Bacteria</taxon>
        <taxon>Bacillati</taxon>
        <taxon>Actinomycetota</taxon>
        <taxon>Actinomycetes</taxon>
        <taxon>Kitasatosporales</taxon>
        <taxon>Streptomycetaceae</taxon>
        <taxon>Streptomyces</taxon>
    </lineage>
</organism>
<evidence type="ECO:0000313" key="7">
    <source>
        <dbReference type="EMBL" id="SFF71443.1"/>
    </source>
</evidence>
<evidence type="ECO:0000256" key="6">
    <source>
        <dbReference type="ARBA" id="ARBA00023306"/>
    </source>
</evidence>
<comment type="similarity">
    <text evidence="2">Belongs to the SsgA family.</text>
</comment>
<keyword evidence="5" id="KW-0717">Septation</keyword>
<keyword evidence="6" id="KW-0131">Cell cycle</keyword>
<keyword evidence="3 7" id="KW-0132">Cell division</keyword>
<dbReference type="GO" id="GO:0000917">
    <property type="term" value="P:division septum assembly"/>
    <property type="evidence" value="ECO:0007669"/>
    <property type="project" value="UniProtKB-KW"/>
</dbReference>
<dbReference type="Pfam" id="PF04686">
    <property type="entry name" value="SsgA"/>
    <property type="match status" value="1"/>
</dbReference>